<evidence type="ECO:0000256" key="6">
    <source>
        <dbReference type="RuleBase" id="RU000682"/>
    </source>
</evidence>
<name>A0AA85K1P2_TRIRE</name>
<feature type="region of interest" description="Disordered" evidence="7">
    <location>
        <begin position="246"/>
        <end position="276"/>
    </location>
</feature>
<evidence type="ECO:0000256" key="1">
    <source>
        <dbReference type="ARBA" id="ARBA00004123"/>
    </source>
</evidence>
<keyword evidence="9" id="KW-1185">Reference proteome</keyword>
<dbReference type="PROSITE" id="PS00027">
    <property type="entry name" value="HOMEOBOX_1"/>
    <property type="match status" value="1"/>
</dbReference>
<dbReference type="GO" id="GO:0000978">
    <property type="term" value="F:RNA polymerase II cis-regulatory region sequence-specific DNA binding"/>
    <property type="evidence" value="ECO:0007669"/>
    <property type="project" value="TreeGrafter"/>
</dbReference>
<keyword evidence="4 5" id="KW-0539">Nucleus</keyword>
<evidence type="ECO:0000259" key="8">
    <source>
        <dbReference type="PROSITE" id="PS50071"/>
    </source>
</evidence>
<dbReference type="InterPro" id="IPR001356">
    <property type="entry name" value="HD"/>
</dbReference>
<dbReference type="InterPro" id="IPR017970">
    <property type="entry name" value="Homeobox_CS"/>
</dbReference>
<feature type="DNA-binding region" description="Homeobox" evidence="5">
    <location>
        <begin position="278"/>
        <end position="337"/>
    </location>
</feature>
<evidence type="ECO:0000256" key="3">
    <source>
        <dbReference type="ARBA" id="ARBA00023155"/>
    </source>
</evidence>
<reference evidence="9" key="1">
    <citation type="submission" date="2022-06" db="EMBL/GenBank/DDBJ databases">
        <authorList>
            <person name="Berger JAMES D."/>
            <person name="Berger JAMES D."/>
        </authorList>
    </citation>
    <scope>NUCLEOTIDE SEQUENCE [LARGE SCALE GENOMIC DNA]</scope>
</reference>
<sequence>MNKSDEIQMTSEMKIPTDYNTTTTTTSNNIHIMNMNNTSSQHEPVLDLSHGSNTNEQLFQQFNIQDSQLFYEMGKYNTTYPHNMLNTNHIPGEEQISQSHSPMHMNHFCSSDNISSNHTTGYYVPNIPTPEQLLARDQEKQYDLNGQINFLNLFRQTWYIYQQYLTQSNNSLQTVYPCWTDDYQYFVNNNLSAMAFNQLSSVSAPNRNDAQRHHMESTIPSECSSMQTLFSSMFETIDNNRQKVTPVGKYSENDVNDIKNIQSNHDDSKSPEDRPRQYRKARAYFHPKQMSCLESFFQKSPYLSTRDREYLSRKLNLSEDRIRTWFQNRRMREKRKPGTQCDSDSSSMNSCLKVDYS</sequence>
<dbReference type="Gene3D" id="1.10.10.60">
    <property type="entry name" value="Homeodomain-like"/>
    <property type="match status" value="1"/>
</dbReference>
<dbReference type="GO" id="GO:0005634">
    <property type="term" value="C:nucleus"/>
    <property type="evidence" value="ECO:0007669"/>
    <property type="project" value="UniProtKB-SubCell"/>
</dbReference>
<protein>
    <recommendedName>
        <fullName evidence="8">Homeobox domain-containing protein</fullName>
    </recommendedName>
</protein>
<dbReference type="Proteomes" id="UP000050795">
    <property type="component" value="Unassembled WGS sequence"/>
</dbReference>
<feature type="domain" description="Homeobox" evidence="8">
    <location>
        <begin position="276"/>
        <end position="336"/>
    </location>
</feature>
<keyword evidence="2 5" id="KW-0238">DNA-binding</keyword>
<dbReference type="PANTHER" id="PTHR24339:SF28">
    <property type="entry name" value="E5-RELATED"/>
    <property type="match status" value="1"/>
</dbReference>
<dbReference type="WBParaSite" id="TREG1_56960.1">
    <property type="protein sequence ID" value="TREG1_56960.1"/>
    <property type="gene ID" value="TREG1_56960"/>
</dbReference>
<dbReference type="PROSITE" id="PS50071">
    <property type="entry name" value="HOMEOBOX_2"/>
    <property type="match status" value="1"/>
</dbReference>
<proteinExistence type="predicted"/>
<dbReference type="Pfam" id="PF00046">
    <property type="entry name" value="Homeodomain"/>
    <property type="match status" value="1"/>
</dbReference>
<dbReference type="SUPFAM" id="SSF46689">
    <property type="entry name" value="Homeodomain-like"/>
    <property type="match status" value="1"/>
</dbReference>
<dbReference type="InterPro" id="IPR050877">
    <property type="entry name" value="EMX-VAX-Noto_Homeobox_TFs"/>
</dbReference>
<comment type="subcellular location">
    <subcellularLocation>
        <location evidence="1 5 6">Nucleus</location>
    </subcellularLocation>
</comment>
<feature type="compositionally biased region" description="Basic and acidic residues" evidence="7">
    <location>
        <begin position="264"/>
        <end position="276"/>
    </location>
</feature>
<dbReference type="PANTHER" id="PTHR24339">
    <property type="entry name" value="HOMEOBOX PROTEIN EMX-RELATED"/>
    <property type="match status" value="1"/>
</dbReference>
<accession>A0AA85K1P2</accession>
<evidence type="ECO:0000313" key="10">
    <source>
        <dbReference type="WBParaSite" id="TREG1_56960.1"/>
    </source>
</evidence>
<dbReference type="SMART" id="SM00389">
    <property type="entry name" value="HOX"/>
    <property type="match status" value="1"/>
</dbReference>
<organism evidence="9 10">
    <name type="scientific">Trichobilharzia regenti</name>
    <name type="common">Nasal bird schistosome</name>
    <dbReference type="NCBI Taxonomy" id="157069"/>
    <lineage>
        <taxon>Eukaryota</taxon>
        <taxon>Metazoa</taxon>
        <taxon>Spiralia</taxon>
        <taxon>Lophotrochozoa</taxon>
        <taxon>Platyhelminthes</taxon>
        <taxon>Trematoda</taxon>
        <taxon>Digenea</taxon>
        <taxon>Strigeidida</taxon>
        <taxon>Schistosomatoidea</taxon>
        <taxon>Schistosomatidae</taxon>
        <taxon>Trichobilharzia</taxon>
    </lineage>
</organism>
<evidence type="ECO:0000256" key="7">
    <source>
        <dbReference type="SAM" id="MobiDB-lite"/>
    </source>
</evidence>
<evidence type="ECO:0000313" key="9">
    <source>
        <dbReference type="Proteomes" id="UP000050795"/>
    </source>
</evidence>
<evidence type="ECO:0000256" key="2">
    <source>
        <dbReference type="ARBA" id="ARBA00023125"/>
    </source>
</evidence>
<dbReference type="InterPro" id="IPR009057">
    <property type="entry name" value="Homeodomain-like_sf"/>
</dbReference>
<keyword evidence="3 5" id="KW-0371">Homeobox</keyword>
<evidence type="ECO:0000256" key="4">
    <source>
        <dbReference type="ARBA" id="ARBA00023242"/>
    </source>
</evidence>
<dbReference type="AlphaFoldDB" id="A0AA85K1P2"/>
<evidence type="ECO:0000256" key="5">
    <source>
        <dbReference type="PROSITE-ProRule" id="PRU00108"/>
    </source>
</evidence>
<reference evidence="10" key="2">
    <citation type="submission" date="2023-11" db="UniProtKB">
        <authorList>
            <consortium name="WormBaseParasite"/>
        </authorList>
    </citation>
    <scope>IDENTIFICATION</scope>
</reference>
<dbReference type="CDD" id="cd00086">
    <property type="entry name" value="homeodomain"/>
    <property type="match status" value="1"/>
</dbReference>
<dbReference type="GO" id="GO:0000981">
    <property type="term" value="F:DNA-binding transcription factor activity, RNA polymerase II-specific"/>
    <property type="evidence" value="ECO:0007669"/>
    <property type="project" value="InterPro"/>
</dbReference>